<dbReference type="InterPro" id="IPR013766">
    <property type="entry name" value="Thioredoxin_domain"/>
</dbReference>
<evidence type="ECO:0000313" key="3">
    <source>
        <dbReference type="Proteomes" id="UP001526225"/>
    </source>
</evidence>
<dbReference type="SUPFAM" id="SSF52833">
    <property type="entry name" value="Thioredoxin-like"/>
    <property type="match status" value="1"/>
</dbReference>
<evidence type="ECO:0000313" key="2">
    <source>
        <dbReference type="EMBL" id="MCW0953746.1"/>
    </source>
</evidence>
<comment type="caution">
    <text evidence="2">The sequence shown here is derived from an EMBL/GenBank/DDBJ whole genome shotgun (WGS) entry which is preliminary data.</text>
</comment>
<dbReference type="PROSITE" id="PS51352">
    <property type="entry name" value="THIOREDOXIN_2"/>
    <property type="match status" value="1"/>
</dbReference>
<dbReference type="Pfam" id="PF00085">
    <property type="entry name" value="Thioredoxin"/>
    <property type="match status" value="1"/>
</dbReference>
<dbReference type="CDD" id="cd02947">
    <property type="entry name" value="TRX_family"/>
    <property type="match status" value="1"/>
</dbReference>
<dbReference type="Gene3D" id="3.40.30.10">
    <property type="entry name" value="Glutaredoxin"/>
    <property type="match status" value="1"/>
</dbReference>
<organism evidence="2 3">
    <name type="scientific">Weissella ceti</name>
    <dbReference type="NCBI Taxonomy" id="759620"/>
    <lineage>
        <taxon>Bacteria</taxon>
        <taxon>Bacillati</taxon>
        <taxon>Bacillota</taxon>
        <taxon>Bacilli</taxon>
        <taxon>Lactobacillales</taxon>
        <taxon>Lactobacillaceae</taxon>
        <taxon>Weissella</taxon>
    </lineage>
</organism>
<dbReference type="RefSeq" id="WP_213408103.1">
    <property type="nucleotide sequence ID" value="NZ_CP074441.1"/>
</dbReference>
<protein>
    <submittedName>
        <fullName evidence="2">Thioredoxin family protein</fullName>
    </submittedName>
</protein>
<dbReference type="PANTHER" id="PTHR10438">
    <property type="entry name" value="THIOREDOXIN"/>
    <property type="match status" value="1"/>
</dbReference>
<dbReference type="Proteomes" id="UP001526225">
    <property type="component" value="Unassembled WGS sequence"/>
</dbReference>
<proteinExistence type="predicted"/>
<dbReference type="EMBL" id="JAOZFE010000009">
    <property type="protein sequence ID" value="MCW0953746.1"/>
    <property type="molecule type" value="Genomic_DNA"/>
</dbReference>
<sequence length="112" mass="12598">MNFYEATAHTNEEVESAINADGKTIMFLQASWCGDCKVIKPFVQKFRDQVESKDVAWIDADRDENLDVALNQNLRGIPAFVLFEDGKQVDHIGNGERLSPVDIEAWLEANLA</sequence>
<dbReference type="PANTHER" id="PTHR10438:SF468">
    <property type="entry name" value="THIOREDOXIN-1-RELATED"/>
    <property type="match status" value="1"/>
</dbReference>
<keyword evidence="3" id="KW-1185">Reference proteome</keyword>
<gene>
    <name evidence="2" type="ORF">OIT44_06745</name>
</gene>
<accession>A0ABT3E5Q3</accession>
<dbReference type="InterPro" id="IPR050620">
    <property type="entry name" value="Thioredoxin_H-type-like"/>
</dbReference>
<feature type="domain" description="Thioredoxin" evidence="1">
    <location>
        <begin position="1"/>
        <end position="112"/>
    </location>
</feature>
<reference evidence="2 3" key="1">
    <citation type="submission" date="2022-10" db="EMBL/GenBank/DDBJ databases">
        <title>Weissella fermenti sp. nov., isolated from fermented cabbage.</title>
        <authorList>
            <person name="Lee J.K."/>
            <person name="Baek J.H."/>
            <person name="Choi D.G."/>
            <person name="Kim J.M."/>
            <person name="Jeon C.O."/>
        </authorList>
    </citation>
    <scope>NUCLEOTIDE SEQUENCE [LARGE SCALE GENOMIC DNA]</scope>
    <source>
        <strain evidence="2 3">KACC 18534</strain>
    </source>
</reference>
<name>A0ABT3E5Q3_9LACO</name>
<evidence type="ECO:0000259" key="1">
    <source>
        <dbReference type="PROSITE" id="PS51352"/>
    </source>
</evidence>
<dbReference type="InterPro" id="IPR036249">
    <property type="entry name" value="Thioredoxin-like_sf"/>
</dbReference>